<sequence length="118" mass="13229">MEVSGTGRIAIYPLTTRVRIDIDGVVVADTLHAQELLESGYPPRLYVPRADASMQYLIPSDTHTHCPFKGDASYFHIQIGETRYEDAVWSYEHPLDGVTAIRGCLLFDPRFSEANVES</sequence>
<dbReference type="Proteomes" id="UP000184123">
    <property type="component" value="Unassembled WGS sequence"/>
</dbReference>
<dbReference type="OrthoDB" id="4565346at2"/>
<protein>
    <submittedName>
        <fullName evidence="3">Uncharacterized conserved protein, DUF427 family</fullName>
    </submittedName>
</protein>
<dbReference type="EMBL" id="BJXU01000042">
    <property type="protein sequence ID" value="GEN23483.1"/>
    <property type="molecule type" value="Genomic_DNA"/>
</dbReference>
<feature type="domain" description="DUF427" evidence="1">
    <location>
        <begin position="18"/>
        <end position="109"/>
    </location>
</feature>
<evidence type="ECO:0000313" key="3">
    <source>
        <dbReference type="EMBL" id="SHM01308.1"/>
    </source>
</evidence>
<dbReference type="PANTHER" id="PTHR34310">
    <property type="entry name" value="DUF427 DOMAIN PROTEIN (AFU_ORTHOLOGUE AFUA_3G02220)"/>
    <property type="match status" value="1"/>
</dbReference>
<name>A0A1M7FC13_9GAMM</name>
<evidence type="ECO:0000313" key="5">
    <source>
        <dbReference type="Proteomes" id="UP000321726"/>
    </source>
</evidence>
<dbReference type="STRING" id="44933.SAMN05660971_02014"/>
<dbReference type="EMBL" id="FRCA01000004">
    <property type="protein sequence ID" value="SHM01308.1"/>
    <property type="molecule type" value="Genomic_DNA"/>
</dbReference>
<accession>A0A1M7FC13</accession>
<dbReference type="Pfam" id="PF04248">
    <property type="entry name" value="NTP_transf_9"/>
    <property type="match status" value="1"/>
</dbReference>
<gene>
    <name evidence="2" type="ORF">HCU01_14320</name>
    <name evidence="3" type="ORF">SAMN05660971_02014</name>
</gene>
<dbReference type="Gene3D" id="2.170.150.40">
    <property type="entry name" value="Domain of unknown function (DUF427)"/>
    <property type="match status" value="1"/>
</dbReference>
<dbReference type="InterPro" id="IPR007361">
    <property type="entry name" value="DUF427"/>
</dbReference>
<dbReference type="Proteomes" id="UP000321726">
    <property type="component" value="Unassembled WGS sequence"/>
</dbReference>
<keyword evidence="5" id="KW-1185">Reference proteome</keyword>
<evidence type="ECO:0000313" key="4">
    <source>
        <dbReference type="Proteomes" id="UP000184123"/>
    </source>
</evidence>
<reference evidence="2 5" key="2">
    <citation type="submission" date="2019-07" db="EMBL/GenBank/DDBJ databases">
        <title>Whole genome shotgun sequence of Halomonas cupida NBRC 102219.</title>
        <authorList>
            <person name="Hosoyama A."/>
            <person name="Uohara A."/>
            <person name="Ohji S."/>
            <person name="Ichikawa N."/>
        </authorList>
    </citation>
    <scope>NUCLEOTIDE SEQUENCE [LARGE SCALE GENOMIC DNA]</scope>
    <source>
        <strain evidence="2 5">NBRC 102219</strain>
    </source>
</reference>
<dbReference type="RefSeq" id="WP_073435033.1">
    <property type="nucleotide sequence ID" value="NZ_BJXU01000042.1"/>
</dbReference>
<evidence type="ECO:0000259" key="1">
    <source>
        <dbReference type="Pfam" id="PF04248"/>
    </source>
</evidence>
<dbReference type="PANTHER" id="PTHR34310:SF9">
    <property type="entry name" value="BLR5716 PROTEIN"/>
    <property type="match status" value="1"/>
</dbReference>
<dbReference type="AlphaFoldDB" id="A0A1M7FC13"/>
<reference evidence="3 4" key="1">
    <citation type="submission" date="2016-11" db="EMBL/GenBank/DDBJ databases">
        <authorList>
            <person name="Jaros S."/>
            <person name="Januszkiewicz K."/>
            <person name="Wedrychowicz H."/>
        </authorList>
    </citation>
    <scope>NUCLEOTIDE SEQUENCE [LARGE SCALE GENOMIC DNA]</scope>
    <source>
        <strain evidence="3 4">DSM 4740</strain>
    </source>
</reference>
<proteinExistence type="predicted"/>
<organism evidence="3 4">
    <name type="scientific">Halomonas cupida</name>
    <dbReference type="NCBI Taxonomy" id="44933"/>
    <lineage>
        <taxon>Bacteria</taxon>
        <taxon>Pseudomonadati</taxon>
        <taxon>Pseudomonadota</taxon>
        <taxon>Gammaproteobacteria</taxon>
        <taxon>Oceanospirillales</taxon>
        <taxon>Halomonadaceae</taxon>
        <taxon>Halomonas</taxon>
    </lineage>
</organism>
<evidence type="ECO:0000313" key="2">
    <source>
        <dbReference type="EMBL" id="GEN23483.1"/>
    </source>
</evidence>
<dbReference type="InterPro" id="IPR038694">
    <property type="entry name" value="DUF427_sf"/>
</dbReference>